<name>A0A1T4NB25_9BACT</name>
<dbReference type="STRING" id="28122.SAMN02745108_01537"/>
<evidence type="ECO:0000313" key="2">
    <source>
        <dbReference type="Proteomes" id="UP000190449"/>
    </source>
</evidence>
<feature type="non-terminal residue" evidence="1">
    <location>
        <position position="43"/>
    </location>
</feature>
<organism evidence="1 2">
    <name type="scientific">Fibrobacter intestinalis</name>
    <dbReference type="NCBI Taxonomy" id="28122"/>
    <lineage>
        <taxon>Bacteria</taxon>
        <taxon>Pseudomonadati</taxon>
        <taxon>Fibrobacterota</taxon>
        <taxon>Fibrobacteria</taxon>
        <taxon>Fibrobacterales</taxon>
        <taxon>Fibrobacteraceae</taxon>
        <taxon>Fibrobacter</taxon>
    </lineage>
</organism>
<gene>
    <name evidence="1" type="ORF">SAMN02745108_01537</name>
</gene>
<dbReference type="Proteomes" id="UP000190449">
    <property type="component" value="Unassembled WGS sequence"/>
</dbReference>
<accession>A0A1T4NB25</accession>
<proteinExistence type="predicted"/>
<protein>
    <submittedName>
        <fullName evidence="1">Uncharacterized protein</fullName>
    </submittedName>
</protein>
<dbReference type="AlphaFoldDB" id="A0A1T4NB25"/>
<sequence>MKPSLRNPIFLIALFALLANSLFAFDLENCKDCVINIALEDYP</sequence>
<evidence type="ECO:0000313" key="1">
    <source>
        <dbReference type="EMBL" id="SJZ76276.1"/>
    </source>
</evidence>
<reference evidence="1 2" key="1">
    <citation type="submission" date="2017-02" db="EMBL/GenBank/DDBJ databases">
        <authorList>
            <person name="Peterson S.W."/>
        </authorList>
    </citation>
    <scope>NUCLEOTIDE SEQUENCE [LARGE SCALE GENOMIC DNA]</scope>
    <source>
        <strain evidence="1 2">ATCC 43854</strain>
    </source>
</reference>
<dbReference type="EMBL" id="FUWU01000023">
    <property type="protein sequence ID" value="SJZ76276.1"/>
    <property type="molecule type" value="Genomic_DNA"/>
</dbReference>